<dbReference type="SMART" id="SM00028">
    <property type="entry name" value="TPR"/>
    <property type="match status" value="6"/>
</dbReference>
<comment type="caution">
    <text evidence="8">The sequence shown here is derived from an EMBL/GenBank/DDBJ whole genome shotgun (WGS) entry which is preliminary data.</text>
</comment>
<feature type="repeat" description="TPR" evidence="4">
    <location>
        <begin position="83"/>
        <end position="116"/>
    </location>
</feature>
<protein>
    <recommendedName>
        <fullName evidence="2">histidine kinase</fullName>
        <ecNumber evidence="2">2.7.13.3</ecNumber>
    </recommendedName>
</protein>
<feature type="coiled-coil region" evidence="5">
    <location>
        <begin position="474"/>
        <end position="508"/>
    </location>
</feature>
<accession>A0A395LVW6</accession>
<dbReference type="Pfam" id="PF02518">
    <property type="entry name" value="HATPase_c"/>
    <property type="match status" value="1"/>
</dbReference>
<evidence type="ECO:0000313" key="8">
    <source>
        <dbReference type="EMBL" id="RFM22853.1"/>
    </source>
</evidence>
<feature type="repeat" description="TPR" evidence="4">
    <location>
        <begin position="243"/>
        <end position="276"/>
    </location>
</feature>
<dbReference type="Gene3D" id="1.25.40.10">
    <property type="entry name" value="Tetratricopeptide repeat domain"/>
    <property type="match status" value="2"/>
</dbReference>
<dbReference type="Proteomes" id="UP000266389">
    <property type="component" value="Unassembled WGS sequence"/>
</dbReference>
<dbReference type="EC" id="2.7.13.3" evidence="2"/>
<dbReference type="PANTHER" id="PTHR43065">
    <property type="entry name" value="SENSOR HISTIDINE KINASE"/>
    <property type="match status" value="1"/>
</dbReference>
<reference evidence="8 9" key="1">
    <citation type="journal article" date="2011" name="ISME J.">
        <title>Community ecology of hot spring cyanobacterial mats: predominant populations and their functional potential.</title>
        <authorList>
            <person name="Klatt C.G."/>
            <person name="Wood J.M."/>
            <person name="Rusch D.B."/>
            <person name="Bateson M.M."/>
            <person name="Hamamura N."/>
            <person name="Heidelberg J.F."/>
            <person name="Grossman A.R."/>
            <person name="Bhaya D."/>
            <person name="Cohan F.M."/>
            <person name="Kuhl M."/>
            <person name="Bryant D.A."/>
            <person name="Ward D.M."/>
        </authorList>
    </citation>
    <scope>NUCLEOTIDE SEQUENCE [LARGE SCALE GENOMIC DNA]</scope>
    <source>
        <strain evidence="8">OS</strain>
    </source>
</reference>
<evidence type="ECO:0000256" key="5">
    <source>
        <dbReference type="SAM" id="Coils"/>
    </source>
</evidence>
<dbReference type="Gene3D" id="1.10.287.130">
    <property type="match status" value="1"/>
</dbReference>
<evidence type="ECO:0000256" key="2">
    <source>
        <dbReference type="ARBA" id="ARBA00012438"/>
    </source>
</evidence>
<dbReference type="InterPro" id="IPR036097">
    <property type="entry name" value="HisK_dim/P_sf"/>
</dbReference>
<dbReference type="InterPro" id="IPR003661">
    <property type="entry name" value="HisK_dim/P_dom"/>
</dbReference>
<dbReference type="InterPro" id="IPR004358">
    <property type="entry name" value="Sig_transdc_His_kin-like_C"/>
</dbReference>
<comment type="catalytic activity">
    <reaction evidence="1">
        <text>ATP + protein L-histidine = ADP + protein N-phospho-L-histidine.</text>
        <dbReference type="EC" id="2.7.13.3"/>
    </reaction>
</comment>
<keyword evidence="3" id="KW-0597">Phosphoprotein</keyword>
<dbReference type="SMART" id="SM00387">
    <property type="entry name" value="HATPase_c"/>
    <property type="match status" value="1"/>
</dbReference>
<feature type="transmembrane region" description="Helical" evidence="6">
    <location>
        <begin position="398"/>
        <end position="416"/>
    </location>
</feature>
<evidence type="ECO:0000256" key="6">
    <source>
        <dbReference type="SAM" id="Phobius"/>
    </source>
</evidence>
<dbReference type="EMBL" id="PHFL01000073">
    <property type="protein sequence ID" value="RFM22853.1"/>
    <property type="molecule type" value="Genomic_DNA"/>
</dbReference>
<dbReference type="CDD" id="cd00082">
    <property type="entry name" value="HisKA"/>
    <property type="match status" value="1"/>
</dbReference>
<dbReference type="GO" id="GO:0000155">
    <property type="term" value="F:phosphorelay sensor kinase activity"/>
    <property type="evidence" value="ECO:0007669"/>
    <property type="project" value="InterPro"/>
</dbReference>
<dbReference type="AlphaFoldDB" id="A0A395LVW6"/>
<dbReference type="InterPro" id="IPR019734">
    <property type="entry name" value="TPR_rpt"/>
</dbReference>
<feature type="repeat" description="TPR" evidence="4">
    <location>
        <begin position="163"/>
        <end position="196"/>
    </location>
</feature>
<dbReference type="InterPro" id="IPR036890">
    <property type="entry name" value="HATPase_C_sf"/>
</dbReference>
<evidence type="ECO:0000259" key="7">
    <source>
        <dbReference type="PROSITE" id="PS50109"/>
    </source>
</evidence>
<dbReference type="InterPro" id="IPR005467">
    <property type="entry name" value="His_kinase_dom"/>
</dbReference>
<name>A0A395LVW6_9BACT</name>
<feature type="domain" description="Histidine kinase" evidence="7">
    <location>
        <begin position="455"/>
        <end position="699"/>
    </location>
</feature>
<dbReference type="PROSITE" id="PS50005">
    <property type="entry name" value="TPR"/>
    <property type="match status" value="3"/>
</dbReference>
<keyword evidence="6" id="KW-0472">Membrane</keyword>
<organism evidence="8 9">
    <name type="scientific">Candidatus Thermochlorobacter aerophilus</name>
    <dbReference type="NCBI Taxonomy" id="1868324"/>
    <lineage>
        <taxon>Bacteria</taxon>
        <taxon>Pseudomonadati</taxon>
        <taxon>Chlorobiota</taxon>
        <taxon>Chlorobiia</taxon>
        <taxon>Chlorobiales</taxon>
        <taxon>Candidatus Thermochlorobacteriaceae</taxon>
        <taxon>Candidatus Thermochlorobacter</taxon>
    </lineage>
</organism>
<evidence type="ECO:0000256" key="3">
    <source>
        <dbReference type="ARBA" id="ARBA00022553"/>
    </source>
</evidence>
<dbReference type="SUPFAM" id="SSF55874">
    <property type="entry name" value="ATPase domain of HSP90 chaperone/DNA topoisomerase II/histidine kinase"/>
    <property type="match status" value="1"/>
</dbReference>
<keyword evidence="5" id="KW-0175">Coiled coil</keyword>
<keyword evidence="6" id="KW-1133">Transmembrane helix</keyword>
<sequence length="699" mass="79594">MQEKLIHKFVLVTVLWMLVGAADSKAQRINLDSLKQMLQTATDSLRYELYIKLAEETPNDSALYFADQAQQLAIKLGSKSGVARSLRAFGDYHYAQARYENALEYYDKARLIYESDNNTSGQAEIAKRMAFIQRTQGRYAEALDYAFQALKGYQQLEDQRSVGDMLRFIGFVYNDQENERSAMEYFRKALKVAEELDDELSMAIALRSLSELLDKQGNSAQALEYATKALAIMQEKGDAWDVATSNRYLGRVYHNRRDYETALSYYKKALSTFEKLGDKQAEVNTRRFMAESYYEQKRYELAAAQAEKAYEIADEIGMQKGVKEAARTLADIYDAQGNSRRALMFYRKYVEMKDLLLSSEVQSSIANLQTKLAVEEKAQRIKALELERSQQALVRNSLIGGAILLGVIVILVASSYRAKQRQNIQLQQALKQLRDTQAQLIYAEKMASIGQLVAGMAHELQNLLNVINRFAELSKELCEKLAGQIETLEAAEQKKQALQTAVQSLEQNSEKILHHSERASSIVRSVLEYSSVRIDEKVETDLNALITDALKVAYNLWQEKHKEFEAKLSLDLSPSISKLKLAPQEMSRVFFNLFSNSFDAMREKQKRLMGTTYTPEIRVQTVRQNGMVEIRIRDNGIGIAPEIKEKVFLPFFTTKPAGTDHHGLGLFISYEIIKGHRGEMILESKAGEWTEVQVRLPLE</sequence>
<evidence type="ECO:0000313" key="9">
    <source>
        <dbReference type="Proteomes" id="UP000266389"/>
    </source>
</evidence>
<keyword evidence="6" id="KW-0812">Transmembrane</keyword>
<dbReference type="PANTHER" id="PTHR43065:SF42">
    <property type="entry name" value="TWO-COMPONENT SENSOR PPRA"/>
    <property type="match status" value="1"/>
</dbReference>
<evidence type="ECO:0000256" key="4">
    <source>
        <dbReference type="PROSITE-ProRule" id="PRU00339"/>
    </source>
</evidence>
<dbReference type="SUPFAM" id="SSF47384">
    <property type="entry name" value="Homodimeric domain of signal transducing histidine kinase"/>
    <property type="match status" value="1"/>
</dbReference>
<dbReference type="Pfam" id="PF13424">
    <property type="entry name" value="TPR_12"/>
    <property type="match status" value="3"/>
</dbReference>
<evidence type="ECO:0000256" key="1">
    <source>
        <dbReference type="ARBA" id="ARBA00000085"/>
    </source>
</evidence>
<dbReference type="InterPro" id="IPR011990">
    <property type="entry name" value="TPR-like_helical_dom_sf"/>
</dbReference>
<keyword evidence="4" id="KW-0802">TPR repeat</keyword>
<dbReference type="PRINTS" id="PR00344">
    <property type="entry name" value="BCTRLSENSOR"/>
</dbReference>
<proteinExistence type="predicted"/>
<dbReference type="InterPro" id="IPR003594">
    <property type="entry name" value="HATPase_dom"/>
</dbReference>
<dbReference type="PROSITE" id="PS50109">
    <property type="entry name" value="HIS_KIN"/>
    <property type="match status" value="1"/>
</dbReference>
<gene>
    <name evidence="8" type="ORF">D0433_14195</name>
</gene>
<dbReference type="SUPFAM" id="SSF48452">
    <property type="entry name" value="TPR-like"/>
    <property type="match status" value="2"/>
</dbReference>
<dbReference type="Gene3D" id="3.30.565.10">
    <property type="entry name" value="Histidine kinase-like ATPase, C-terminal domain"/>
    <property type="match status" value="1"/>
</dbReference>